<keyword evidence="11" id="KW-1185">Reference proteome</keyword>
<dbReference type="CDD" id="cd17320">
    <property type="entry name" value="MFS_MdfA_MDR_like"/>
    <property type="match status" value="1"/>
</dbReference>
<protein>
    <submittedName>
        <fullName evidence="10">Multidrug effflux MFS transporter</fullName>
    </submittedName>
</protein>
<comment type="caution">
    <text evidence="10">The sequence shown here is derived from an EMBL/GenBank/DDBJ whole genome shotgun (WGS) entry which is preliminary data.</text>
</comment>
<dbReference type="SUPFAM" id="SSF103473">
    <property type="entry name" value="MFS general substrate transporter"/>
    <property type="match status" value="1"/>
</dbReference>
<feature type="transmembrane region" description="Helical" evidence="8">
    <location>
        <begin position="315"/>
        <end position="331"/>
    </location>
</feature>
<comment type="subcellular location">
    <subcellularLocation>
        <location evidence="1">Cell membrane</location>
        <topology evidence="1">Multi-pass membrane protein</topology>
    </subcellularLocation>
</comment>
<evidence type="ECO:0000313" key="10">
    <source>
        <dbReference type="EMBL" id="MEG3615223.1"/>
    </source>
</evidence>
<dbReference type="InterPro" id="IPR020846">
    <property type="entry name" value="MFS_dom"/>
</dbReference>
<feature type="transmembrane region" description="Helical" evidence="8">
    <location>
        <begin position="174"/>
        <end position="192"/>
    </location>
</feature>
<evidence type="ECO:0000313" key="11">
    <source>
        <dbReference type="Proteomes" id="UP001310387"/>
    </source>
</evidence>
<feature type="transmembrane region" description="Helical" evidence="8">
    <location>
        <begin position="222"/>
        <end position="245"/>
    </location>
</feature>
<dbReference type="NCBIfam" id="TIGR00710">
    <property type="entry name" value="efflux_Bcr_CflA"/>
    <property type="match status" value="1"/>
</dbReference>
<feature type="transmembrane region" description="Helical" evidence="8">
    <location>
        <begin position="83"/>
        <end position="102"/>
    </location>
</feature>
<accession>A0ABU7Z7B3</accession>
<reference evidence="10" key="2">
    <citation type="submission" date="2024-02" db="EMBL/GenBank/DDBJ databases">
        <authorList>
            <person name="Prathaban M."/>
            <person name="Mythili R."/>
            <person name="Sharmila Devi N."/>
            <person name="Sobanaa M."/>
            <person name="Prathiviraj R."/>
            <person name="Selvin J."/>
        </authorList>
    </citation>
    <scope>NUCLEOTIDE SEQUENCE</scope>
    <source>
        <strain evidence="10">MP1014</strain>
    </source>
</reference>
<comment type="similarity">
    <text evidence="2">Belongs to the major facilitator superfamily. Bcr/CmlA family.</text>
</comment>
<dbReference type="PANTHER" id="PTHR23502">
    <property type="entry name" value="MAJOR FACILITATOR SUPERFAMILY"/>
    <property type="match status" value="1"/>
</dbReference>
<dbReference type="PANTHER" id="PTHR23502:SF132">
    <property type="entry name" value="POLYAMINE TRANSPORTER 2-RELATED"/>
    <property type="match status" value="1"/>
</dbReference>
<keyword evidence="5 8" id="KW-0812">Transmembrane</keyword>
<name>A0ABU7Z7B3_9MICO</name>
<dbReference type="InterPro" id="IPR036259">
    <property type="entry name" value="MFS_trans_sf"/>
</dbReference>
<feature type="transmembrane region" description="Helical" evidence="8">
    <location>
        <begin position="257"/>
        <end position="276"/>
    </location>
</feature>
<feature type="domain" description="Major facilitator superfamily (MFS) profile" evidence="9">
    <location>
        <begin position="17"/>
        <end position="396"/>
    </location>
</feature>
<evidence type="ECO:0000256" key="2">
    <source>
        <dbReference type="ARBA" id="ARBA00006236"/>
    </source>
</evidence>
<dbReference type="InterPro" id="IPR004812">
    <property type="entry name" value="Efflux_drug-R_Bcr/CmlA"/>
</dbReference>
<keyword evidence="7 8" id="KW-0472">Membrane</keyword>
<keyword evidence="6 8" id="KW-1133">Transmembrane helix</keyword>
<evidence type="ECO:0000256" key="7">
    <source>
        <dbReference type="ARBA" id="ARBA00023136"/>
    </source>
</evidence>
<evidence type="ECO:0000256" key="4">
    <source>
        <dbReference type="ARBA" id="ARBA00022475"/>
    </source>
</evidence>
<feature type="transmembrane region" description="Helical" evidence="8">
    <location>
        <begin position="141"/>
        <end position="168"/>
    </location>
</feature>
<dbReference type="EMBL" id="JBAGLP010000117">
    <property type="protein sequence ID" value="MEG3615223.1"/>
    <property type="molecule type" value="Genomic_DNA"/>
</dbReference>
<feature type="transmembrane region" description="Helical" evidence="8">
    <location>
        <begin position="51"/>
        <end position="71"/>
    </location>
</feature>
<evidence type="ECO:0000256" key="1">
    <source>
        <dbReference type="ARBA" id="ARBA00004651"/>
    </source>
</evidence>
<evidence type="ECO:0000256" key="6">
    <source>
        <dbReference type="ARBA" id="ARBA00022989"/>
    </source>
</evidence>
<feature type="transmembrane region" description="Helical" evidence="8">
    <location>
        <begin position="288"/>
        <end position="309"/>
    </location>
</feature>
<dbReference type="InterPro" id="IPR011701">
    <property type="entry name" value="MFS"/>
</dbReference>
<proteinExistence type="inferred from homology"/>
<evidence type="ECO:0000256" key="3">
    <source>
        <dbReference type="ARBA" id="ARBA00022448"/>
    </source>
</evidence>
<evidence type="ECO:0000259" key="9">
    <source>
        <dbReference type="PROSITE" id="PS50850"/>
    </source>
</evidence>
<feature type="transmembrane region" description="Helical" evidence="8">
    <location>
        <begin position="343"/>
        <end position="363"/>
    </location>
</feature>
<reference evidence="10" key="1">
    <citation type="journal article" date="2024" name="Antonie Van Leeuwenhoek">
        <title>Isoptericola haloaureus sp. nov., a dimorphic actinobacterium isolated from mangrove sediments of southeast India, implicating biosaline agricultural significance through nitrogen fixation and salt tolerance genes.</title>
        <authorList>
            <person name="Prathaban M."/>
            <person name="Prathiviraj R."/>
            <person name="Ravichandran M."/>
            <person name="Natarajan S.D."/>
            <person name="Sobanaa M."/>
            <person name="Hari Krishna Kumar S."/>
            <person name="Chandrasekar V."/>
            <person name="Selvin J."/>
        </authorList>
    </citation>
    <scope>NUCLEOTIDE SEQUENCE</scope>
    <source>
        <strain evidence="10">MP1014</strain>
    </source>
</reference>
<feature type="transmembrane region" description="Helical" evidence="8">
    <location>
        <begin position="17"/>
        <end position="36"/>
    </location>
</feature>
<keyword evidence="4" id="KW-1003">Cell membrane</keyword>
<dbReference type="Gene3D" id="1.20.1720.10">
    <property type="entry name" value="Multidrug resistance protein D"/>
    <property type="match status" value="1"/>
</dbReference>
<gene>
    <name evidence="10" type="ORF">V5O49_08845</name>
</gene>
<dbReference type="RefSeq" id="WP_332901897.1">
    <property type="nucleotide sequence ID" value="NZ_JBAGLP010000117.1"/>
</dbReference>
<feature type="transmembrane region" description="Helical" evidence="8">
    <location>
        <begin position="108"/>
        <end position="129"/>
    </location>
</feature>
<evidence type="ECO:0000256" key="5">
    <source>
        <dbReference type="ARBA" id="ARBA00022692"/>
    </source>
</evidence>
<dbReference type="Proteomes" id="UP001310387">
    <property type="component" value="Unassembled WGS sequence"/>
</dbReference>
<dbReference type="Pfam" id="PF07690">
    <property type="entry name" value="MFS_1"/>
    <property type="match status" value="1"/>
</dbReference>
<organism evidence="10 11">
    <name type="scientific">Isoptericola haloaureus</name>
    <dbReference type="NCBI Taxonomy" id="1542902"/>
    <lineage>
        <taxon>Bacteria</taxon>
        <taxon>Bacillati</taxon>
        <taxon>Actinomycetota</taxon>
        <taxon>Actinomycetes</taxon>
        <taxon>Micrococcales</taxon>
        <taxon>Promicromonosporaceae</taxon>
        <taxon>Isoptericola</taxon>
    </lineage>
</organism>
<feature type="transmembrane region" description="Helical" evidence="8">
    <location>
        <begin position="369"/>
        <end position="391"/>
    </location>
</feature>
<dbReference type="PROSITE" id="PS50850">
    <property type="entry name" value="MFS"/>
    <property type="match status" value="1"/>
</dbReference>
<keyword evidence="3" id="KW-0813">Transport</keyword>
<evidence type="ECO:0000256" key="8">
    <source>
        <dbReference type="SAM" id="Phobius"/>
    </source>
</evidence>
<sequence length="415" mass="41554">MTGPADRPALVVRVPRLLPLLAVLTALGPLSVDLYTPSLPAMQTELGGSEALTQASITTFLLGIGVGQLLWGPLSDRVGRRPVILLGVGAWAVACMLVAVAVSVEMLVTVRLVAGLCAAAGIAVARAVVRDVSTGPAETASRIGVLSMVTALAPVLAPVVGAGIAAVAGWRADFVVMAAAGGLIVLAYAWLVPETLPLDRREPGGLGSVAGALVRGLRDRELAGVALLMAVHSFGFYAYITTSAFVVERELGHPPTVFAVVFGTNALAVIAGNQVFRRAVRRRHPAAPLGAGLVVCTAGGALLAVGAAVGAPDPLLWAASMVYALGQGLVLPGSHSWAQTTAVASGAASALVGAAQFLGGVLGSPVTGLIGPTAVHLGIVLTASSGVAVLVRAATRGRISAAPDGPHGSITKENS</sequence>